<comment type="caution">
    <text evidence="2">The sequence shown here is derived from an EMBL/GenBank/DDBJ whole genome shotgun (WGS) entry which is preliminary data.</text>
</comment>
<evidence type="ECO:0000313" key="2">
    <source>
        <dbReference type="EMBL" id="GEP29904.1"/>
    </source>
</evidence>
<dbReference type="OrthoDB" id="6382at2"/>
<organism evidence="2 3">
    <name type="scientific">Sulfuriferula plumbiphila</name>
    <dbReference type="NCBI Taxonomy" id="171865"/>
    <lineage>
        <taxon>Bacteria</taxon>
        <taxon>Pseudomonadati</taxon>
        <taxon>Pseudomonadota</taxon>
        <taxon>Betaproteobacteria</taxon>
        <taxon>Nitrosomonadales</taxon>
        <taxon>Sulfuricellaceae</taxon>
        <taxon>Sulfuriferula</taxon>
    </lineage>
</organism>
<reference evidence="2 3" key="1">
    <citation type="submission" date="2019-07" db="EMBL/GenBank/DDBJ databases">
        <title>Whole genome shotgun sequence of Thiobacillus plumbophilus NBRC 107929.</title>
        <authorList>
            <person name="Hosoyama A."/>
            <person name="Uohara A."/>
            <person name="Ohji S."/>
            <person name="Ichikawa N."/>
        </authorList>
    </citation>
    <scope>NUCLEOTIDE SEQUENCE [LARGE SCALE GENOMIC DNA]</scope>
    <source>
        <strain evidence="2 3">NBRC 107929</strain>
    </source>
</reference>
<dbReference type="EMBL" id="BKAD01000009">
    <property type="protein sequence ID" value="GEP29904.1"/>
    <property type="molecule type" value="Genomic_DNA"/>
</dbReference>
<gene>
    <name evidence="2" type="ORF">TPL01_10420</name>
</gene>
<keyword evidence="3" id="KW-1185">Reference proteome</keyword>
<proteinExistence type="predicted"/>
<dbReference type="SUPFAM" id="SSF52507">
    <property type="entry name" value="Homo-oligomeric flavin-containing Cys decarboxylases, HFCD"/>
    <property type="match status" value="1"/>
</dbReference>
<dbReference type="AlphaFoldDB" id="A0A512L612"/>
<dbReference type="GO" id="GO:0003824">
    <property type="term" value="F:catalytic activity"/>
    <property type="evidence" value="ECO:0007669"/>
    <property type="project" value="InterPro"/>
</dbReference>
<evidence type="ECO:0000259" key="1">
    <source>
        <dbReference type="Pfam" id="PF02441"/>
    </source>
</evidence>
<evidence type="ECO:0000313" key="3">
    <source>
        <dbReference type="Proteomes" id="UP000321337"/>
    </source>
</evidence>
<dbReference type="InterPro" id="IPR003382">
    <property type="entry name" value="Flavoprotein"/>
</dbReference>
<dbReference type="RefSeq" id="WP_147071478.1">
    <property type="nucleotide sequence ID" value="NZ_AP021884.1"/>
</dbReference>
<sequence>MTKPDTPRIAWGLTGSGHYLRESLEIIENLPEVDLFVTKAATEVLNMYGIPLKTLSEKRRVYQDHTASSVPVGFLYTGHYHILIIGPATSNTVAKCVAGISDTLVTNLYAQAGKCHIHSIVFACDSEPTVITEAPDRTVMVYPRPIDLENTQRLKTFPYTTVVESIAALKTALNQPLACLNTSYS</sequence>
<dbReference type="Pfam" id="PF02441">
    <property type="entry name" value="Flavoprotein"/>
    <property type="match status" value="1"/>
</dbReference>
<protein>
    <submittedName>
        <fullName evidence="2">Flavoprotein</fullName>
    </submittedName>
</protein>
<dbReference type="InterPro" id="IPR036551">
    <property type="entry name" value="Flavin_trans-like"/>
</dbReference>
<accession>A0A512L612</accession>
<feature type="domain" description="Flavoprotein" evidence="1">
    <location>
        <begin position="8"/>
        <end position="164"/>
    </location>
</feature>
<dbReference type="Gene3D" id="3.40.50.1950">
    <property type="entry name" value="Flavin prenyltransferase-like"/>
    <property type="match status" value="1"/>
</dbReference>
<name>A0A512L612_9PROT</name>
<dbReference type="Proteomes" id="UP000321337">
    <property type="component" value="Unassembled WGS sequence"/>
</dbReference>